<organism evidence="2 3">
    <name type="scientific">Streptomyces antimycoticus</name>
    <dbReference type="NCBI Taxonomy" id="68175"/>
    <lineage>
        <taxon>Bacteria</taxon>
        <taxon>Bacillati</taxon>
        <taxon>Actinomycetota</taxon>
        <taxon>Actinomycetes</taxon>
        <taxon>Kitasatosporales</taxon>
        <taxon>Streptomycetaceae</taxon>
        <taxon>Streptomyces</taxon>
        <taxon>Streptomyces violaceusniger group</taxon>
    </lineage>
</organism>
<protein>
    <submittedName>
        <fullName evidence="2">Uncharacterized protein</fullName>
    </submittedName>
</protein>
<feature type="compositionally biased region" description="Basic residues" evidence="1">
    <location>
        <begin position="79"/>
        <end position="88"/>
    </location>
</feature>
<evidence type="ECO:0000313" key="2">
    <source>
        <dbReference type="EMBL" id="BBJ38223.1"/>
    </source>
</evidence>
<accession>A0A499UBI0</accession>
<evidence type="ECO:0000256" key="1">
    <source>
        <dbReference type="SAM" id="MobiDB-lite"/>
    </source>
</evidence>
<feature type="region of interest" description="Disordered" evidence="1">
    <location>
        <begin position="58"/>
        <end position="88"/>
    </location>
</feature>
<reference evidence="2 3" key="1">
    <citation type="journal article" date="2020" name="Int. J. Syst. Evol. Microbiol.">
        <title>Reclassification of Streptomyces castelarensis and Streptomyces sporoclivatus as later heterotypic synonyms of Streptomyces antimycoticus.</title>
        <authorList>
            <person name="Komaki H."/>
            <person name="Tamura T."/>
        </authorList>
    </citation>
    <scope>NUCLEOTIDE SEQUENCE [LARGE SCALE GENOMIC DNA]</scope>
    <source>
        <strain evidence="2 3">NBRC 100767</strain>
    </source>
</reference>
<evidence type="ECO:0000313" key="3">
    <source>
        <dbReference type="Proteomes" id="UP000463951"/>
    </source>
</evidence>
<sequence length="88" mass="10292">MPKRHHGNGRCPLSTGSTPRGDDDADGWDDVTLDEDFIRDAEVAEPAARTRMLTARWRRGAPEPQPWRADEPPAGWFWSKRRKRRRRR</sequence>
<gene>
    <name evidence="2" type="ORF">SSPO_009410</name>
</gene>
<proteinExistence type="predicted"/>
<dbReference type="EMBL" id="AP019620">
    <property type="protein sequence ID" value="BBJ38223.1"/>
    <property type="molecule type" value="Genomic_DNA"/>
</dbReference>
<dbReference type="Proteomes" id="UP000463951">
    <property type="component" value="Chromosome"/>
</dbReference>
<name>A0A499UBI0_9ACTN</name>
<dbReference type="AlphaFoldDB" id="A0A499UBI0"/>
<feature type="region of interest" description="Disordered" evidence="1">
    <location>
        <begin position="1"/>
        <end position="28"/>
    </location>
</feature>